<comment type="caution">
    <text evidence="7">The sequence shown here is derived from an EMBL/GenBank/DDBJ whole genome shotgun (WGS) entry which is preliminary data.</text>
</comment>
<dbReference type="InterPro" id="IPR056309">
    <property type="entry name" value="CGL160/ATPI_dom"/>
</dbReference>
<dbReference type="Proteomes" id="UP000249794">
    <property type="component" value="Unassembled WGS sequence"/>
</dbReference>
<keyword evidence="2 5" id="KW-0812">Transmembrane</keyword>
<evidence type="ECO:0000256" key="1">
    <source>
        <dbReference type="ARBA" id="ARBA00004141"/>
    </source>
</evidence>
<accession>A0A2W4X6W9</accession>
<evidence type="ECO:0000313" key="7">
    <source>
        <dbReference type="EMBL" id="PZO52786.1"/>
    </source>
</evidence>
<proteinExistence type="predicted"/>
<dbReference type="Pfam" id="PF24763">
    <property type="entry name" value="CGL160_C"/>
    <property type="match status" value="1"/>
</dbReference>
<feature type="domain" description="CGL160/ATPI" evidence="6">
    <location>
        <begin position="2"/>
        <end position="106"/>
    </location>
</feature>
<keyword evidence="4 5" id="KW-0472">Membrane</keyword>
<sequence>MQDFYQLQQNLLGLTAAFGAVIFFCVWGAYSLQIALDYMLGAVAGVVYLKMLGENVSAIGRQSKNSSTGRLAIFAGVMIVALRWDQLEVIPVFLGFLTYKVAIMAYVLWPIIKPQPVSAQAISVRAVVEVQAAEMQSPHPQDNAV</sequence>
<dbReference type="EMBL" id="QBMP01000140">
    <property type="protein sequence ID" value="PZO52786.1"/>
    <property type="molecule type" value="Genomic_DNA"/>
</dbReference>
<evidence type="ECO:0000256" key="4">
    <source>
        <dbReference type="ARBA" id="ARBA00023136"/>
    </source>
</evidence>
<feature type="transmembrane region" description="Helical" evidence="5">
    <location>
        <begin position="38"/>
        <end position="56"/>
    </location>
</feature>
<evidence type="ECO:0000256" key="5">
    <source>
        <dbReference type="SAM" id="Phobius"/>
    </source>
</evidence>
<reference evidence="7 8" key="2">
    <citation type="submission" date="2018-06" db="EMBL/GenBank/DDBJ databases">
        <title>Metagenomic assembly of (sub)arctic Cyanobacteria and their associated microbiome from non-axenic cultures.</title>
        <authorList>
            <person name="Baurain D."/>
        </authorList>
    </citation>
    <scope>NUCLEOTIDE SEQUENCE [LARGE SCALE GENOMIC DNA]</scope>
    <source>
        <strain evidence="7">ULC027bin1</strain>
    </source>
</reference>
<evidence type="ECO:0000313" key="8">
    <source>
        <dbReference type="Proteomes" id="UP000249794"/>
    </source>
</evidence>
<dbReference type="GO" id="GO:0016020">
    <property type="term" value="C:membrane"/>
    <property type="evidence" value="ECO:0007669"/>
    <property type="project" value="UniProtKB-SubCell"/>
</dbReference>
<organism evidence="7 8">
    <name type="scientific">Phormidesmis priestleyi</name>
    <dbReference type="NCBI Taxonomy" id="268141"/>
    <lineage>
        <taxon>Bacteria</taxon>
        <taxon>Bacillati</taxon>
        <taxon>Cyanobacteriota</taxon>
        <taxon>Cyanophyceae</taxon>
        <taxon>Leptolyngbyales</taxon>
        <taxon>Leptolyngbyaceae</taxon>
        <taxon>Phormidesmis</taxon>
    </lineage>
</organism>
<evidence type="ECO:0000256" key="2">
    <source>
        <dbReference type="ARBA" id="ARBA00022692"/>
    </source>
</evidence>
<evidence type="ECO:0000259" key="6">
    <source>
        <dbReference type="Pfam" id="PF24763"/>
    </source>
</evidence>
<name>A0A2W4X6W9_9CYAN</name>
<evidence type="ECO:0000256" key="3">
    <source>
        <dbReference type="ARBA" id="ARBA00022989"/>
    </source>
</evidence>
<comment type="subcellular location">
    <subcellularLocation>
        <location evidence="1">Membrane</location>
        <topology evidence="1">Multi-pass membrane protein</topology>
    </subcellularLocation>
</comment>
<dbReference type="AlphaFoldDB" id="A0A2W4X6W9"/>
<reference evidence="8" key="1">
    <citation type="submission" date="2018-04" db="EMBL/GenBank/DDBJ databases">
        <authorList>
            <person name="Cornet L."/>
        </authorList>
    </citation>
    <scope>NUCLEOTIDE SEQUENCE [LARGE SCALE GENOMIC DNA]</scope>
</reference>
<feature type="transmembrane region" description="Helical" evidence="5">
    <location>
        <begin position="68"/>
        <end position="84"/>
    </location>
</feature>
<feature type="transmembrane region" description="Helical" evidence="5">
    <location>
        <begin position="90"/>
        <end position="109"/>
    </location>
</feature>
<protein>
    <submittedName>
        <fullName evidence="7">ATP synthase subunit I</fullName>
    </submittedName>
</protein>
<gene>
    <name evidence="7" type="ORF">DCF15_13320</name>
</gene>
<feature type="transmembrane region" description="Helical" evidence="5">
    <location>
        <begin position="12"/>
        <end position="32"/>
    </location>
</feature>
<keyword evidence="3 5" id="KW-1133">Transmembrane helix</keyword>